<dbReference type="EMBL" id="KE561329">
    <property type="protein sequence ID" value="EPZ30952.1"/>
    <property type="molecule type" value="Genomic_DNA"/>
</dbReference>
<dbReference type="OrthoDB" id="10263345at2759"/>
<organism evidence="2 3">
    <name type="scientific">Rozella allomycis (strain CSF55)</name>
    <dbReference type="NCBI Taxonomy" id="988480"/>
    <lineage>
        <taxon>Eukaryota</taxon>
        <taxon>Fungi</taxon>
        <taxon>Fungi incertae sedis</taxon>
        <taxon>Cryptomycota</taxon>
        <taxon>Cryptomycota incertae sedis</taxon>
        <taxon>Rozella</taxon>
    </lineage>
</organism>
<accession>A0A075AQT5</accession>
<reference evidence="2 3" key="1">
    <citation type="journal article" date="2013" name="Curr. Biol.">
        <title>Shared signatures of parasitism and phylogenomics unite Cryptomycota and microsporidia.</title>
        <authorList>
            <person name="James T.Y."/>
            <person name="Pelin A."/>
            <person name="Bonen L."/>
            <person name="Ahrendt S."/>
            <person name="Sain D."/>
            <person name="Corradi N."/>
            <person name="Stajich J.E."/>
        </authorList>
    </citation>
    <scope>NUCLEOTIDE SEQUENCE [LARGE SCALE GENOMIC DNA]</scope>
    <source>
        <strain evidence="2 3">CSF55</strain>
    </source>
</reference>
<protein>
    <recommendedName>
        <fullName evidence="1">Syndetin C-terminal domain-containing protein</fullName>
    </recommendedName>
</protein>
<evidence type="ECO:0000313" key="3">
    <source>
        <dbReference type="Proteomes" id="UP000030755"/>
    </source>
</evidence>
<sequence>MDALVSAISASKYDLKEMGTDNSPFIDIAAKEFQSFFSKLNPLKKDYLVHKLYEQLGDCLSQIVSWCMVEGFSRIKKCTNEGRACMQLDANLLLATIEKLSERKYANHQIFVQEYIKAYYLQEHEVENWVKSHRTIYTIKQLSQLVQLLMQAIPSSNKKLRLKYQQVNF</sequence>
<proteinExistence type="predicted"/>
<dbReference type="HOGENOM" id="CLU_009513_3_0_1"/>
<dbReference type="GO" id="GO:0042147">
    <property type="term" value="P:retrograde transport, endosome to Golgi"/>
    <property type="evidence" value="ECO:0007669"/>
    <property type="project" value="InterPro"/>
</dbReference>
<dbReference type="GO" id="GO:1990745">
    <property type="term" value="C:EARP complex"/>
    <property type="evidence" value="ECO:0007669"/>
    <property type="project" value="InterPro"/>
</dbReference>
<feature type="domain" description="Syndetin C-terminal" evidence="1">
    <location>
        <begin position="2"/>
        <end position="162"/>
    </location>
</feature>
<dbReference type="Proteomes" id="UP000030755">
    <property type="component" value="Unassembled WGS sequence"/>
</dbReference>
<dbReference type="AlphaFoldDB" id="A0A075AQT5"/>
<dbReference type="GO" id="GO:0005829">
    <property type="term" value="C:cytosol"/>
    <property type="evidence" value="ECO:0007669"/>
    <property type="project" value="GOC"/>
</dbReference>
<dbReference type="PANTHER" id="PTHR13258">
    <property type="entry name" value="SYNDETIN"/>
    <property type="match status" value="1"/>
</dbReference>
<dbReference type="GO" id="GO:0000149">
    <property type="term" value="F:SNARE binding"/>
    <property type="evidence" value="ECO:0007669"/>
    <property type="project" value="TreeGrafter"/>
</dbReference>
<dbReference type="Pfam" id="PF10474">
    <property type="entry name" value="Syndetin_C"/>
    <property type="match status" value="1"/>
</dbReference>
<dbReference type="STRING" id="988480.A0A075AQT5"/>
<dbReference type="GO" id="GO:0032456">
    <property type="term" value="P:endocytic recycling"/>
    <property type="evidence" value="ECO:0007669"/>
    <property type="project" value="InterPro"/>
</dbReference>
<keyword evidence="3" id="KW-1185">Reference proteome</keyword>
<name>A0A075AQT5_ROZAC</name>
<dbReference type="PANTHER" id="PTHR13258:SF0">
    <property type="entry name" value="SYNDETIN"/>
    <property type="match status" value="1"/>
</dbReference>
<gene>
    <name evidence="2" type="ORF">O9G_005217</name>
</gene>
<evidence type="ECO:0000313" key="2">
    <source>
        <dbReference type="EMBL" id="EPZ30952.1"/>
    </source>
</evidence>
<dbReference type="InterPro" id="IPR040047">
    <property type="entry name" value="VPS50"/>
</dbReference>
<evidence type="ECO:0000259" key="1">
    <source>
        <dbReference type="Pfam" id="PF10474"/>
    </source>
</evidence>
<dbReference type="InterPro" id="IPR019514">
    <property type="entry name" value="Syndetin_C"/>
</dbReference>